<dbReference type="FunFam" id="3.40.50.150:FF:000010">
    <property type="entry name" value="Protein-L-isoaspartate O-methyltransferase"/>
    <property type="match status" value="1"/>
</dbReference>
<dbReference type="NCBIfam" id="TIGR00080">
    <property type="entry name" value="pimt"/>
    <property type="match status" value="1"/>
</dbReference>
<dbReference type="EMBL" id="DTHG01000077">
    <property type="protein sequence ID" value="HGW92074.1"/>
    <property type="molecule type" value="Genomic_DNA"/>
</dbReference>
<name>A0A7C4UCZ8_UNCW3</name>
<comment type="caution">
    <text evidence="8">The sequence shown here is derived from an EMBL/GenBank/DDBJ whole genome shotgun (WGS) entry which is preliminary data.</text>
</comment>
<dbReference type="GO" id="GO:0005737">
    <property type="term" value="C:cytoplasm"/>
    <property type="evidence" value="ECO:0007669"/>
    <property type="project" value="UniProtKB-SubCell"/>
</dbReference>
<dbReference type="PANTHER" id="PTHR11579">
    <property type="entry name" value="PROTEIN-L-ISOASPARTATE O-METHYLTRANSFERASE"/>
    <property type="match status" value="1"/>
</dbReference>
<keyword evidence="3 7" id="KW-0963">Cytoplasm</keyword>
<evidence type="ECO:0000256" key="3">
    <source>
        <dbReference type="ARBA" id="ARBA00022490"/>
    </source>
</evidence>
<dbReference type="PROSITE" id="PS01279">
    <property type="entry name" value="PCMT"/>
    <property type="match status" value="1"/>
</dbReference>
<dbReference type="Pfam" id="PF01135">
    <property type="entry name" value="PCMT"/>
    <property type="match status" value="1"/>
</dbReference>
<dbReference type="NCBIfam" id="NF001453">
    <property type="entry name" value="PRK00312.1"/>
    <property type="match status" value="1"/>
</dbReference>
<sequence>MSLMFDDLRRRMVEIHIIPRGIKNELVINTMKKIPREKFVPEYIRNNAYDDVPLPIGEGQTISQPYIVAKMLELIEPEKKDRVLEIGTGSGYQTALLAEMCSMVVTIEKIKTLYLEAKKRLEGMNYTNIIFVYGDGTIGYSEFAPYDKIIVSAGAPDIPKSLFSQLKEGGIIVIPVGDRFFQTLVKVTKINGKMVIKECEGCSFVPLLGKEGWNNGA</sequence>
<dbReference type="GO" id="GO:0030091">
    <property type="term" value="P:protein repair"/>
    <property type="evidence" value="ECO:0007669"/>
    <property type="project" value="UniProtKB-UniRule"/>
</dbReference>
<keyword evidence="5 7" id="KW-0808">Transferase</keyword>
<evidence type="ECO:0000256" key="4">
    <source>
        <dbReference type="ARBA" id="ARBA00022603"/>
    </source>
</evidence>
<organism evidence="8">
    <name type="scientific">candidate division WOR-3 bacterium</name>
    <dbReference type="NCBI Taxonomy" id="2052148"/>
    <lineage>
        <taxon>Bacteria</taxon>
        <taxon>Bacteria division WOR-3</taxon>
    </lineage>
</organism>
<feature type="active site" evidence="7">
    <location>
        <position position="63"/>
    </location>
</feature>
<dbReference type="AlphaFoldDB" id="A0A7C4UCZ8"/>
<evidence type="ECO:0000313" key="8">
    <source>
        <dbReference type="EMBL" id="HGW92074.1"/>
    </source>
</evidence>
<protein>
    <recommendedName>
        <fullName evidence="7">Protein-L-isoaspartate O-methyltransferase</fullName>
        <ecNumber evidence="7">2.1.1.77</ecNumber>
    </recommendedName>
    <alternativeName>
        <fullName evidence="7">L-isoaspartyl protein carboxyl methyltransferase</fullName>
    </alternativeName>
    <alternativeName>
        <fullName evidence="7">Protein L-isoaspartyl methyltransferase</fullName>
    </alternativeName>
    <alternativeName>
        <fullName evidence="7">Protein-beta-aspartate methyltransferase</fullName>
        <shortName evidence="7">PIMT</shortName>
    </alternativeName>
</protein>
<dbReference type="CDD" id="cd02440">
    <property type="entry name" value="AdoMet_MTases"/>
    <property type="match status" value="1"/>
</dbReference>
<evidence type="ECO:0000256" key="2">
    <source>
        <dbReference type="ARBA" id="ARBA00005369"/>
    </source>
</evidence>
<dbReference type="GO" id="GO:0004719">
    <property type="term" value="F:protein-L-isoaspartate (D-aspartate) O-methyltransferase activity"/>
    <property type="evidence" value="ECO:0007669"/>
    <property type="project" value="UniProtKB-UniRule"/>
</dbReference>
<dbReference type="Gene3D" id="3.40.50.150">
    <property type="entry name" value="Vaccinia Virus protein VP39"/>
    <property type="match status" value="1"/>
</dbReference>
<evidence type="ECO:0000256" key="1">
    <source>
        <dbReference type="ARBA" id="ARBA00004496"/>
    </source>
</evidence>
<dbReference type="InterPro" id="IPR000682">
    <property type="entry name" value="PCMT"/>
</dbReference>
<keyword evidence="6 7" id="KW-0949">S-adenosyl-L-methionine</keyword>
<proteinExistence type="inferred from homology"/>
<comment type="function">
    <text evidence="7">Catalyzes the methyl esterification of L-isoaspartyl residues in peptides and proteins that result from spontaneous decomposition of normal L-aspartyl and L-asparaginyl residues. It plays a role in the repair and/or degradation of damaged proteins.</text>
</comment>
<evidence type="ECO:0000256" key="7">
    <source>
        <dbReference type="HAMAP-Rule" id="MF_00090"/>
    </source>
</evidence>
<dbReference type="InterPro" id="IPR029063">
    <property type="entry name" value="SAM-dependent_MTases_sf"/>
</dbReference>
<evidence type="ECO:0000256" key="6">
    <source>
        <dbReference type="ARBA" id="ARBA00022691"/>
    </source>
</evidence>
<keyword evidence="4 7" id="KW-0489">Methyltransferase</keyword>
<comment type="similarity">
    <text evidence="2 7">Belongs to the methyltransferase superfamily. L-isoaspartyl/D-aspartyl protein methyltransferase family.</text>
</comment>
<dbReference type="SUPFAM" id="SSF53335">
    <property type="entry name" value="S-adenosyl-L-methionine-dependent methyltransferases"/>
    <property type="match status" value="1"/>
</dbReference>
<dbReference type="GO" id="GO:0032259">
    <property type="term" value="P:methylation"/>
    <property type="evidence" value="ECO:0007669"/>
    <property type="project" value="UniProtKB-KW"/>
</dbReference>
<gene>
    <name evidence="7" type="primary">pcm</name>
    <name evidence="8" type="ORF">ENV67_05995</name>
</gene>
<evidence type="ECO:0000256" key="5">
    <source>
        <dbReference type="ARBA" id="ARBA00022679"/>
    </source>
</evidence>
<dbReference type="HAMAP" id="MF_00090">
    <property type="entry name" value="PIMT"/>
    <property type="match status" value="1"/>
</dbReference>
<comment type="subcellular location">
    <subcellularLocation>
        <location evidence="1 7">Cytoplasm</location>
    </subcellularLocation>
</comment>
<accession>A0A7C4UCZ8</accession>
<comment type="catalytic activity">
    <reaction evidence="7">
        <text>[protein]-L-isoaspartate + S-adenosyl-L-methionine = [protein]-L-isoaspartate alpha-methyl ester + S-adenosyl-L-homocysteine</text>
        <dbReference type="Rhea" id="RHEA:12705"/>
        <dbReference type="Rhea" id="RHEA-COMP:12143"/>
        <dbReference type="Rhea" id="RHEA-COMP:12144"/>
        <dbReference type="ChEBI" id="CHEBI:57856"/>
        <dbReference type="ChEBI" id="CHEBI:59789"/>
        <dbReference type="ChEBI" id="CHEBI:90596"/>
        <dbReference type="ChEBI" id="CHEBI:90598"/>
        <dbReference type="EC" id="2.1.1.77"/>
    </reaction>
</comment>
<dbReference type="PANTHER" id="PTHR11579:SF0">
    <property type="entry name" value="PROTEIN-L-ISOASPARTATE(D-ASPARTATE) O-METHYLTRANSFERASE"/>
    <property type="match status" value="1"/>
</dbReference>
<reference evidence="8" key="1">
    <citation type="journal article" date="2020" name="mSystems">
        <title>Genome- and Community-Level Interaction Insights into Carbon Utilization and Element Cycling Functions of Hydrothermarchaeota in Hydrothermal Sediment.</title>
        <authorList>
            <person name="Zhou Z."/>
            <person name="Liu Y."/>
            <person name="Xu W."/>
            <person name="Pan J."/>
            <person name="Luo Z.H."/>
            <person name="Li M."/>
        </authorList>
    </citation>
    <scope>NUCLEOTIDE SEQUENCE [LARGE SCALE GENOMIC DNA]</scope>
    <source>
        <strain evidence="8">SpSt-780</strain>
    </source>
</reference>
<dbReference type="EC" id="2.1.1.77" evidence="7"/>